<sequence length="245" mass="25856">MRWTFPLALTFLTICPWPRPALARPEELARSMFWFPWVGAILGLVFWAVHLALAQTLPPLPAAGLLLTVTVIVTRGLHLDGLADTLDGLGGGRTPESRLAIMKDSRLGAFGAMALVLVLVLKFAFFSALGAKGKEPMLILFPVLSRWGMVLLAAVSPYARSEGGLGQAMTEGVSLGTVGCATLSSLALTYIVSGIHGLPLLAGAGLLVLLLNRFFRRKLGGITGDALGATNELLEVAVLAGVFLL</sequence>
<evidence type="ECO:0000313" key="20">
    <source>
        <dbReference type="EMBL" id="HGB14860.1"/>
    </source>
</evidence>
<protein>
    <recommendedName>
        <fullName evidence="6 19">Adenosylcobinamide-GDP ribazoletransferase</fullName>
        <ecNumber evidence="5 19">2.7.8.26</ecNumber>
    </recommendedName>
    <alternativeName>
        <fullName evidence="16 19">Cobalamin synthase</fullName>
    </alternativeName>
    <alternativeName>
        <fullName evidence="15 19">Cobalamin-5'-phosphate synthase</fullName>
    </alternativeName>
</protein>
<comment type="pathway">
    <text evidence="3 19">Cofactor biosynthesis; adenosylcobalamin biosynthesis; adenosylcobalamin from cob(II)yrinate a,c-diamide: step 7/7.</text>
</comment>
<evidence type="ECO:0000256" key="12">
    <source>
        <dbReference type="ARBA" id="ARBA00022989"/>
    </source>
</evidence>
<keyword evidence="13 19" id="KW-0472">Membrane</keyword>
<dbReference type="InterPro" id="IPR003805">
    <property type="entry name" value="CobS"/>
</dbReference>
<evidence type="ECO:0000256" key="17">
    <source>
        <dbReference type="ARBA" id="ARBA00048623"/>
    </source>
</evidence>
<evidence type="ECO:0000256" key="8">
    <source>
        <dbReference type="ARBA" id="ARBA00022573"/>
    </source>
</evidence>
<keyword evidence="7 19" id="KW-1003">Cell membrane</keyword>
<keyword evidence="10 19" id="KW-0812">Transmembrane</keyword>
<keyword evidence="12 19" id="KW-1133">Transmembrane helix</keyword>
<evidence type="ECO:0000256" key="15">
    <source>
        <dbReference type="ARBA" id="ARBA00032605"/>
    </source>
</evidence>
<dbReference type="UniPathway" id="UPA00148">
    <property type="reaction ID" value="UER00238"/>
</dbReference>
<evidence type="ECO:0000256" key="19">
    <source>
        <dbReference type="HAMAP-Rule" id="MF_00719"/>
    </source>
</evidence>
<evidence type="ECO:0000256" key="16">
    <source>
        <dbReference type="ARBA" id="ARBA00032853"/>
    </source>
</evidence>
<dbReference type="GO" id="GO:0009236">
    <property type="term" value="P:cobalamin biosynthetic process"/>
    <property type="evidence" value="ECO:0007669"/>
    <property type="project" value="UniProtKB-UniRule"/>
</dbReference>
<evidence type="ECO:0000256" key="3">
    <source>
        <dbReference type="ARBA" id="ARBA00004663"/>
    </source>
</evidence>
<comment type="catalytic activity">
    <reaction evidence="17 19">
        <text>alpha-ribazole + adenosylcob(III)inamide-GDP = adenosylcob(III)alamin + GMP + H(+)</text>
        <dbReference type="Rhea" id="RHEA:16049"/>
        <dbReference type="ChEBI" id="CHEBI:10329"/>
        <dbReference type="ChEBI" id="CHEBI:15378"/>
        <dbReference type="ChEBI" id="CHEBI:18408"/>
        <dbReference type="ChEBI" id="CHEBI:58115"/>
        <dbReference type="ChEBI" id="CHEBI:60487"/>
        <dbReference type="EC" id="2.7.8.26"/>
    </reaction>
</comment>
<evidence type="ECO:0000256" key="13">
    <source>
        <dbReference type="ARBA" id="ARBA00023136"/>
    </source>
</evidence>
<evidence type="ECO:0000256" key="11">
    <source>
        <dbReference type="ARBA" id="ARBA00022842"/>
    </source>
</evidence>
<name>A0A7C3SJ56_9BACT</name>
<feature type="transmembrane region" description="Helical" evidence="19">
    <location>
        <begin position="107"/>
        <end position="126"/>
    </location>
</feature>
<feature type="transmembrane region" description="Helical" evidence="19">
    <location>
        <begin position="187"/>
        <end position="211"/>
    </location>
</feature>
<dbReference type="GO" id="GO:0005886">
    <property type="term" value="C:plasma membrane"/>
    <property type="evidence" value="ECO:0007669"/>
    <property type="project" value="UniProtKB-SubCell"/>
</dbReference>
<dbReference type="HAMAP" id="MF_00719">
    <property type="entry name" value="CobS"/>
    <property type="match status" value="1"/>
</dbReference>
<evidence type="ECO:0000256" key="9">
    <source>
        <dbReference type="ARBA" id="ARBA00022679"/>
    </source>
</evidence>
<keyword evidence="11 19" id="KW-0460">Magnesium</keyword>
<comment type="function">
    <text evidence="14 19">Joins adenosylcobinamide-GDP and alpha-ribazole to generate adenosylcobalamin (Ado-cobalamin). Also synthesizes adenosylcobalamin 5'-phosphate from adenosylcobinamide-GDP and alpha-ribazole 5'-phosphate.</text>
</comment>
<accession>A0A7C3SJ56</accession>
<dbReference type="AlphaFoldDB" id="A0A7C3SJ56"/>
<feature type="transmembrane region" description="Helical" evidence="19">
    <location>
        <begin position="60"/>
        <end position="78"/>
    </location>
</feature>
<dbReference type="NCBIfam" id="TIGR00317">
    <property type="entry name" value="cobS"/>
    <property type="match status" value="1"/>
</dbReference>
<dbReference type="EMBL" id="DTHB01000043">
    <property type="protein sequence ID" value="HGB14860.1"/>
    <property type="molecule type" value="Genomic_DNA"/>
</dbReference>
<dbReference type="GO" id="GO:0051073">
    <property type="term" value="F:adenosylcobinamide-GDP ribazoletransferase activity"/>
    <property type="evidence" value="ECO:0007669"/>
    <property type="project" value="UniProtKB-UniRule"/>
</dbReference>
<dbReference type="Pfam" id="PF02654">
    <property type="entry name" value="CobS"/>
    <property type="match status" value="1"/>
</dbReference>
<feature type="transmembrane region" description="Helical" evidence="19">
    <location>
        <begin position="138"/>
        <end position="159"/>
    </location>
</feature>
<reference evidence="20" key="1">
    <citation type="journal article" date="2020" name="mSystems">
        <title>Genome- and Community-Level Interaction Insights into Carbon Utilization and Element Cycling Functions of Hydrothermarchaeota in Hydrothermal Sediment.</title>
        <authorList>
            <person name="Zhou Z."/>
            <person name="Liu Y."/>
            <person name="Xu W."/>
            <person name="Pan J."/>
            <person name="Luo Z.H."/>
            <person name="Li M."/>
        </authorList>
    </citation>
    <scope>NUCLEOTIDE SEQUENCE [LARGE SCALE GENOMIC DNA]</scope>
    <source>
        <strain evidence="20">SpSt-776</strain>
    </source>
</reference>
<dbReference type="GO" id="GO:0008818">
    <property type="term" value="F:cobalamin 5'-phosphate synthase activity"/>
    <property type="evidence" value="ECO:0007669"/>
    <property type="project" value="UniProtKB-UniRule"/>
</dbReference>
<comment type="subcellular location">
    <subcellularLocation>
        <location evidence="2 19">Cell membrane</location>
        <topology evidence="2 19">Multi-pass membrane protein</topology>
    </subcellularLocation>
</comment>
<keyword evidence="8 19" id="KW-0169">Cobalamin biosynthesis</keyword>
<evidence type="ECO:0000256" key="14">
    <source>
        <dbReference type="ARBA" id="ARBA00025228"/>
    </source>
</evidence>
<comment type="caution">
    <text evidence="20">The sequence shown here is derived from an EMBL/GenBank/DDBJ whole genome shotgun (WGS) entry which is preliminary data.</text>
</comment>
<evidence type="ECO:0000256" key="6">
    <source>
        <dbReference type="ARBA" id="ARBA00015850"/>
    </source>
</evidence>
<dbReference type="EC" id="2.7.8.26" evidence="5 19"/>
<organism evidence="20">
    <name type="scientific">Desulfobacca acetoxidans</name>
    <dbReference type="NCBI Taxonomy" id="60893"/>
    <lineage>
        <taxon>Bacteria</taxon>
        <taxon>Pseudomonadati</taxon>
        <taxon>Thermodesulfobacteriota</taxon>
        <taxon>Desulfobaccia</taxon>
        <taxon>Desulfobaccales</taxon>
        <taxon>Desulfobaccaceae</taxon>
        <taxon>Desulfobacca</taxon>
    </lineage>
</organism>
<dbReference type="PANTHER" id="PTHR34148:SF1">
    <property type="entry name" value="ADENOSYLCOBINAMIDE-GDP RIBAZOLETRANSFERASE"/>
    <property type="match status" value="1"/>
</dbReference>
<gene>
    <name evidence="19 20" type="primary">cobS</name>
    <name evidence="20" type="ORF">ENV62_06465</name>
</gene>
<feature type="transmembrane region" description="Helical" evidence="19">
    <location>
        <begin position="33"/>
        <end position="53"/>
    </location>
</feature>
<comment type="cofactor">
    <cofactor evidence="1 19">
        <name>Mg(2+)</name>
        <dbReference type="ChEBI" id="CHEBI:18420"/>
    </cofactor>
</comment>
<evidence type="ECO:0000256" key="18">
    <source>
        <dbReference type="ARBA" id="ARBA00049504"/>
    </source>
</evidence>
<proteinExistence type="inferred from homology"/>
<evidence type="ECO:0000256" key="4">
    <source>
        <dbReference type="ARBA" id="ARBA00010561"/>
    </source>
</evidence>
<evidence type="ECO:0000256" key="5">
    <source>
        <dbReference type="ARBA" id="ARBA00013200"/>
    </source>
</evidence>
<evidence type="ECO:0000256" key="2">
    <source>
        <dbReference type="ARBA" id="ARBA00004651"/>
    </source>
</evidence>
<comment type="catalytic activity">
    <reaction evidence="18 19">
        <text>alpha-ribazole 5'-phosphate + adenosylcob(III)inamide-GDP = adenosylcob(III)alamin 5'-phosphate + GMP + H(+)</text>
        <dbReference type="Rhea" id="RHEA:23560"/>
        <dbReference type="ChEBI" id="CHEBI:15378"/>
        <dbReference type="ChEBI" id="CHEBI:57918"/>
        <dbReference type="ChEBI" id="CHEBI:58115"/>
        <dbReference type="ChEBI" id="CHEBI:60487"/>
        <dbReference type="ChEBI" id="CHEBI:60493"/>
        <dbReference type="EC" id="2.7.8.26"/>
    </reaction>
</comment>
<evidence type="ECO:0000256" key="1">
    <source>
        <dbReference type="ARBA" id="ARBA00001946"/>
    </source>
</evidence>
<evidence type="ECO:0000256" key="7">
    <source>
        <dbReference type="ARBA" id="ARBA00022475"/>
    </source>
</evidence>
<comment type="similarity">
    <text evidence="4 19">Belongs to the CobS family.</text>
</comment>
<keyword evidence="9 19" id="KW-0808">Transferase</keyword>
<dbReference type="PANTHER" id="PTHR34148">
    <property type="entry name" value="ADENOSYLCOBINAMIDE-GDP RIBAZOLETRANSFERASE"/>
    <property type="match status" value="1"/>
</dbReference>
<evidence type="ECO:0000256" key="10">
    <source>
        <dbReference type="ARBA" id="ARBA00022692"/>
    </source>
</evidence>